<dbReference type="FunFam" id="3.40.50.720:FF:000053">
    <property type="entry name" value="Quinone oxidoreductase 1"/>
    <property type="match status" value="1"/>
</dbReference>
<dbReference type="Proteomes" id="UP000597444">
    <property type="component" value="Unassembled WGS sequence"/>
</dbReference>
<organism evidence="4 5">
    <name type="scientific">Reticulibacter mediterranei</name>
    <dbReference type="NCBI Taxonomy" id="2778369"/>
    <lineage>
        <taxon>Bacteria</taxon>
        <taxon>Bacillati</taxon>
        <taxon>Chloroflexota</taxon>
        <taxon>Ktedonobacteria</taxon>
        <taxon>Ktedonobacterales</taxon>
        <taxon>Reticulibacteraceae</taxon>
        <taxon>Reticulibacter</taxon>
    </lineage>
</organism>
<dbReference type="InterPro" id="IPR047618">
    <property type="entry name" value="QOR-like"/>
</dbReference>
<dbReference type="PANTHER" id="PTHR48106">
    <property type="entry name" value="QUINONE OXIDOREDUCTASE PIG3-RELATED"/>
    <property type="match status" value="1"/>
</dbReference>
<sequence length="322" mass="34615">MKAIRIHNPGGPEVLTLEEVPTPQPGPGEARVKLAAAGVNFVDVYQRKGLYQINLPFIGGQEGSGVVDAVGDGVTEVKPGDKVAYTSVQASYAEYAIVPVARLIPVPDGVSLEDAAAAMLQGLTAHYLATSTYPLQPGDFALVHAAGGGVGQLLTQIAKKRGARVFGTVSTEEKAELARASGADEIIYYTREDFSEATRRFTDGKGAHVVYDSVGKDTFDKSLDSLRPRGYLVLYGQSSGPVAPVNPQILNAKGSLFLTRPTLVHYIATREELLQRTNELFSWIKEGTVKVRVDKTFPLSDAAEAHRYLEGRHTKGKVLLIP</sequence>
<evidence type="ECO:0000259" key="3">
    <source>
        <dbReference type="SMART" id="SM00829"/>
    </source>
</evidence>
<dbReference type="GO" id="GO:0008270">
    <property type="term" value="F:zinc ion binding"/>
    <property type="evidence" value="ECO:0007669"/>
    <property type="project" value="InterPro"/>
</dbReference>
<dbReference type="InterPro" id="IPR036291">
    <property type="entry name" value="NAD(P)-bd_dom_sf"/>
</dbReference>
<comment type="caution">
    <text evidence="4">The sequence shown here is derived from an EMBL/GenBank/DDBJ whole genome shotgun (WGS) entry which is preliminary data.</text>
</comment>
<accession>A0A8J3IQV1</accession>
<feature type="domain" description="Enoyl reductase (ER)" evidence="3">
    <location>
        <begin position="10"/>
        <end position="320"/>
    </location>
</feature>
<dbReference type="RefSeq" id="WP_220205950.1">
    <property type="nucleotide sequence ID" value="NZ_BNJK01000001.1"/>
</dbReference>
<evidence type="ECO:0000256" key="2">
    <source>
        <dbReference type="ARBA" id="ARBA00023002"/>
    </source>
</evidence>
<keyword evidence="1" id="KW-0521">NADP</keyword>
<dbReference type="GO" id="GO:0070402">
    <property type="term" value="F:NADPH binding"/>
    <property type="evidence" value="ECO:0007669"/>
    <property type="project" value="TreeGrafter"/>
</dbReference>
<dbReference type="GO" id="GO:0035925">
    <property type="term" value="F:mRNA 3'-UTR AU-rich region binding"/>
    <property type="evidence" value="ECO:0007669"/>
    <property type="project" value="TreeGrafter"/>
</dbReference>
<reference evidence="4" key="1">
    <citation type="submission" date="2020-10" db="EMBL/GenBank/DDBJ databases">
        <title>Taxonomic study of unclassified bacteria belonging to the class Ktedonobacteria.</title>
        <authorList>
            <person name="Yabe S."/>
            <person name="Wang C.M."/>
            <person name="Zheng Y."/>
            <person name="Sakai Y."/>
            <person name="Cavaletti L."/>
            <person name="Monciardini P."/>
            <person name="Donadio S."/>
        </authorList>
    </citation>
    <scope>NUCLEOTIDE SEQUENCE</scope>
    <source>
        <strain evidence="4">ID150040</strain>
    </source>
</reference>
<protein>
    <submittedName>
        <fullName evidence="4">Alcohol dehydrogenase</fullName>
    </submittedName>
</protein>
<evidence type="ECO:0000313" key="4">
    <source>
        <dbReference type="EMBL" id="GHO95262.1"/>
    </source>
</evidence>
<dbReference type="SUPFAM" id="SSF51735">
    <property type="entry name" value="NAD(P)-binding Rossmann-fold domains"/>
    <property type="match status" value="1"/>
</dbReference>
<evidence type="ECO:0000256" key="1">
    <source>
        <dbReference type="ARBA" id="ARBA00022857"/>
    </source>
</evidence>
<evidence type="ECO:0000313" key="5">
    <source>
        <dbReference type="Proteomes" id="UP000597444"/>
    </source>
</evidence>
<proteinExistence type="predicted"/>
<dbReference type="Pfam" id="PF13602">
    <property type="entry name" value="ADH_zinc_N_2"/>
    <property type="match status" value="1"/>
</dbReference>
<dbReference type="SMART" id="SM00829">
    <property type="entry name" value="PKS_ER"/>
    <property type="match status" value="1"/>
</dbReference>
<dbReference type="Pfam" id="PF08240">
    <property type="entry name" value="ADH_N"/>
    <property type="match status" value="1"/>
</dbReference>
<dbReference type="InterPro" id="IPR002364">
    <property type="entry name" value="Quin_OxRdtase/zeta-crystal_CS"/>
</dbReference>
<name>A0A8J3IQV1_9CHLR</name>
<dbReference type="InterPro" id="IPR013154">
    <property type="entry name" value="ADH-like_N"/>
</dbReference>
<dbReference type="PANTHER" id="PTHR48106:SF13">
    <property type="entry name" value="QUINONE OXIDOREDUCTASE-RELATED"/>
    <property type="match status" value="1"/>
</dbReference>
<dbReference type="InterPro" id="IPR020843">
    <property type="entry name" value="ER"/>
</dbReference>
<dbReference type="SUPFAM" id="SSF50129">
    <property type="entry name" value="GroES-like"/>
    <property type="match status" value="1"/>
</dbReference>
<dbReference type="EMBL" id="BNJK01000001">
    <property type="protein sequence ID" value="GHO95262.1"/>
    <property type="molecule type" value="Genomic_DNA"/>
</dbReference>
<dbReference type="CDD" id="cd05286">
    <property type="entry name" value="QOR2"/>
    <property type="match status" value="1"/>
</dbReference>
<dbReference type="InterPro" id="IPR011032">
    <property type="entry name" value="GroES-like_sf"/>
</dbReference>
<dbReference type="GO" id="GO:0005829">
    <property type="term" value="C:cytosol"/>
    <property type="evidence" value="ECO:0007669"/>
    <property type="project" value="TreeGrafter"/>
</dbReference>
<keyword evidence="5" id="KW-1185">Reference proteome</keyword>
<dbReference type="PROSITE" id="PS01162">
    <property type="entry name" value="QOR_ZETA_CRYSTAL"/>
    <property type="match status" value="1"/>
</dbReference>
<dbReference type="GO" id="GO:0003960">
    <property type="term" value="F:quinone reductase (NADPH) activity"/>
    <property type="evidence" value="ECO:0007669"/>
    <property type="project" value="InterPro"/>
</dbReference>
<gene>
    <name evidence="4" type="ORF">KSF_053100</name>
</gene>
<dbReference type="Gene3D" id="3.40.50.720">
    <property type="entry name" value="NAD(P)-binding Rossmann-like Domain"/>
    <property type="match status" value="1"/>
</dbReference>
<dbReference type="Gene3D" id="3.90.180.10">
    <property type="entry name" value="Medium-chain alcohol dehydrogenases, catalytic domain"/>
    <property type="match status" value="1"/>
</dbReference>
<keyword evidence="2" id="KW-0560">Oxidoreductase</keyword>
<dbReference type="AlphaFoldDB" id="A0A8J3IQV1"/>